<accession>A0A395GNH2</accession>
<evidence type="ECO:0000313" key="2">
    <source>
        <dbReference type="Proteomes" id="UP000249402"/>
    </source>
</evidence>
<sequence>MIDNHTDNVYIAVAASAYRVNTKGEIYQLVSGAWLLLEDKPFDERPTPTDIQPVIYDKHCRNPSPTILRIAGGAAGQSGLIQALSDAFNKFRVSEKFDPCRVAWYKTSPSESLRYLNDGIVDVVITRNSVEVATALNQSIRLSPLGSYLIFREPLLLVGPLSNPANLDPNSDIITMFRTLRQAAQLDYTPRNAGTTDPSASFETRGDGSATHLRECQLWEEVRKVDQPPHLPAFFPYIPINRYPPLTKANIDASLNLYGAANLGYYTLTESSMYRLKPELHTKLTVYKHGQLNDPNDLLVLQGHLLVGARAQYPALAEHFAAWAAGPAGQSIVRDFRICGRSVY</sequence>
<dbReference type="SUPFAM" id="SSF53850">
    <property type="entry name" value="Periplasmic binding protein-like II"/>
    <property type="match status" value="1"/>
</dbReference>
<protein>
    <recommendedName>
        <fullName evidence="3">PBP domain-containing protein</fullName>
    </recommendedName>
</protein>
<keyword evidence="2" id="KW-1185">Reference proteome</keyword>
<gene>
    <name evidence="1" type="ORF">BO80DRAFT_365193</name>
</gene>
<dbReference type="GeneID" id="37221049"/>
<dbReference type="STRING" id="1448316.A0A395GNH2"/>
<dbReference type="Proteomes" id="UP000249402">
    <property type="component" value="Unassembled WGS sequence"/>
</dbReference>
<dbReference type="PANTHER" id="PTHR37945">
    <property type="entry name" value="EXTRACELLULAR TUNGSTATE BINDING PROTEIN"/>
    <property type="match status" value="1"/>
</dbReference>
<reference evidence="1 2" key="1">
    <citation type="submission" date="2018-02" db="EMBL/GenBank/DDBJ databases">
        <title>The genomes of Aspergillus section Nigri reveals drivers in fungal speciation.</title>
        <authorList>
            <consortium name="DOE Joint Genome Institute"/>
            <person name="Vesth T.C."/>
            <person name="Nybo J."/>
            <person name="Theobald S."/>
            <person name="Brandl J."/>
            <person name="Frisvad J.C."/>
            <person name="Nielsen K.F."/>
            <person name="Lyhne E.K."/>
            <person name="Kogle M.E."/>
            <person name="Kuo A."/>
            <person name="Riley R."/>
            <person name="Clum A."/>
            <person name="Nolan M."/>
            <person name="Lipzen A."/>
            <person name="Salamov A."/>
            <person name="Henrissat B."/>
            <person name="Wiebenga A."/>
            <person name="De vries R.P."/>
            <person name="Grigoriev I.V."/>
            <person name="Mortensen U.H."/>
            <person name="Andersen M.R."/>
            <person name="Baker S.E."/>
        </authorList>
    </citation>
    <scope>NUCLEOTIDE SEQUENCE [LARGE SCALE GENOMIC DNA]</scope>
    <source>
        <strain evidence="1 2">CBS 121593</strain>
    </source>
</reference>
<dbReference type="VEuPathDB" id="FungiDB:BO80DRAFT_365193"/>
<dbReference type="OrthoDB" id="10260248at2759"/>
<evidence type="ECO:0008006" key="3">
    <source>
        <dbReference type="Google" id="ProtNLM"/>
    </source>
</evidence>
<name>A0A395GNH2_9EURO</name>
<dbReference type="AlphaFoldDB" id="A0A395GNH2"/>
<dbReference type="InterPro" id="IPR052738">
    <property type="entry name" value="ABC-Tungstate_binding"/>
</dbReference>
<evidence type="ECO:0000313" key="1">
    <source>
        <dbReference type="EMBL" id="RAK96934.1"/>
    </source>
</evidence>
<dbReference type="EMBL" id="KZ824468">
    <property type="protein sequence ID" value="RAK96934.1"/>
    <property type="molecule type" value="Genomic_DNA"/>
</dbReference>
<proteinExistence type="predicted"/>
<dbReference type="PANTHER" id="PTHR37945:SF1">
    <property type="entry name" value="EXTRACELLULAR TUNGSTATE BINDING PROTEIN"/>
    <property type="match status" value="1"/>
</dbReference>
<dbReference type="RefSeq" id="XP_025571262.1">
    <property type="nucleotide sequence ID" value="XM_025716184.1"/>
</dbReference>
<organism evidence="1 2">
    <name type="scientific">Aspergillus ibericus CBS 121593</name>
    <dbReference type="NCBI Taxonomy" id="1448316"/>
    <lineage>
        <taxon>Eukaryota</taxon>
        <taxon>Fungi</taxon>
        <taxon>Dikarya</taxon>
        <taxon>Ascomycota</taxon>
        <taxon>Pezizomycotina</taxon>
        <taxon>Eurotiomycetes</taxon>
        <taxon>Eurotiomycetidae</taxon>
        <taxon>Eurotiales</taxon>
        <taxon>Aspergillaceae</taxon>
        <taxon>Aspergillus</taxon>
        <taxon>Aspergillus subgen. Circumdati</taxon>
    </lineage>
</organism>
<dbReference type="Gene3D" id="3.40.190.10">
    <property type="entry name" value="Periplasmic binding protein-like II"/>
    <property type="match status" value="2"/>
</dbReference>